<evidence type="ECO:0000313" key="12">
    <source>
        <dbReference type="Proteomes" id="UP000694392"/>
    </source>
</evidence>
<proteinExistence type="inferred from homology"/>
<evidence type="ECO:0000256" key="7">
    <source>
        <dbReference type="ARBA" id="ARBA00023273"/>
    </source>
</evidence>
<dbReference type="OMA" id="WGEDENQ"/>
<name>A0A8D0GDK6_SPHPU</name>
<dbReference type="GO" id="GO:0005813">
    <property type="term" value="C:centrosome"/>
    <property type="evidence" value="ECO:0007669"/>
    <property type="project" value="UniProtKB-SubCell"/>
</dbReference>
<feature type="compositionally biased region" description="Polar residues" evidence="10">
    <location>
        <begin position="155"/>
        <end position="164"/>
    </location>
</feature>
<keyword evidence="5" id="KW-0963">Cytoplasm</keyword>
<dbReference type="GeneTree" id="ENSGT00390000010121"/>
<evidence type="ECO:0000256" key="2">
    <source>
        <dbReference type="ARBA" id="ARBA00004300"/>
    </source>
</evidence>
<dbReference type="GO" id="GO:0007051">
    <property type="term" value="P:spindle organization"/>
    <property type="evidence" value="ECO:0007669"/>
    <property type="project" value="InterPro"/>
</dbReference>
<reference evidence="11" key="2">
    <citation type="submission" date="2025-09" db="UniProtKB">
        <authorList>
            <consortium name="Ensembl"/>
        </authorList>
    </citation>
    <scope>IDENTIFICATION</scope>
</reference>
<protein>
    <recommendedName>
        <fullName evidence="4">Centrosomal protein kizuna</fullName>
    </recommendedName>
    <alternativeName>
        <fullName evidence="9">Polo-like kinase 1 substrate 1</fullName>
    </alternativeName>
</protein>
<evidence type="ECO:0000256" key="10">
    <source>
        <dbReference type="SAM" id="MobiDB-lite"/>
    </source>
</evidence>
<evidence type="ECO:0000313" key="11">
    <source>
        <dbReference type="Ensembl" id="ENSSPUP00000007069.1"/>
    </source>
</evidence>
<evidence type="ECO:0000256" key="3">
    <source>
        <dbReference type="ARBA" id="ARBA00010767"/>
    </source>
</evidence>
<keyword evidence="6" id="KW-0206">Cytoskeleton</keyword>
<evidence type="ECO:0000256" key="1">
    <source>
        <dbReference type="ARBA" id="ARBA00004120"/>
    </source>
</evidence>
<sequence length="217" mass="24624">MDEKQVRSDPSSDLAKIWERLCKHIFFLKKHQVLLNQEVKNMFGTLLISERNVQDDQVIPLLKEVLPKACEDGSSIHSDESSYSSPSILNDTGEINPAKQAQWLDNTGTREQELTSWGEDENQEESLVEKISITGLNIGSNSLKKKQNNEIISEASFSSSQGRSPLSRVENKRRMVTPTKSKAFWGESDDDSNSDIEAALRPPALYKHEDDFDEYYD</sequence>
<keyword evidence="7" id="KW-0966">Cell projection</keyword>
<keyword evidence="12" id="KW-1185">Reference proteome</keyword>
<evidence type="ECO:0000256" key="4">
    <source>
        <dbReference type="ARBA" id="ARBA00013872"/>
    </source>
</evidence>
<dbReference type="AlphaFoldDB" id="A0A8D0GDK6"/>
<evidence type="ECO:0000256" key="6">
    <source>
        <dbReference type="ARBA" id="ARBA00023212"/>
    </source>
</evidence>
<comment type="subcellular location">
    <subcellularLocation>
        <location evidence="1">Cytoplasm</location>
        <location evidence="1">Cytoskeleton</location>
        <location evidence="1">Cilium basal body</location>
    </subcellularLocation>
    <subcellularLocation>
        <location evidence="2">Cytoplasm</location>
        <location evidence="2">Cytoskeleton</location>
        <location evidence="2">Microtubule organizing center</location>
        <location evidence="2">Centrosome</location>
    </subcellularLocation>
</comment>
<evidence type="ECO:0000256" key="8">
    <source>
        <dbReference type="ARBA" id="ARBA00024919"/>
    </source>
</evidence>
<evidence type="ECO:0000256" key="9">
    <source>
        <dbReference type="ARBA" id="ARBA00031153"/>
    </source>
</evidence>
<evidence type="ECO:0000256" key="5">
    <source>
        <dbReference type="ARBA" id="ARBA00022490"/>
    </source>
</evidence>
<dbReference type="PANTHER" id="PTHR16299">
    <property type="entry name" value="CENTROSOMAL PROTEIN KIZUNA"/>
    <property type="match status" value="1"/>
</dbReference>
<dbReference type="PANTHER" id="PTHR16299:SF2">
    <property type="entry name" value="CENTROSOMAL PROTEIN KIZUNA"/>
    <property type="match status" value="1"/>
</dbReference>
<comment type="function">
    <text evidence="8">Centrosomal protein required for establishing a robust mitotic centrosome architecture that can endure the forces that converge on the centrosomes during spindle formation. Required for stabilizing the expanded pericentriolar material around the centriole.</text>
</comment>
<dbReference type="Proteomes" id="UP000694392">
    <property type="component" value="Unplaced"/>
</dbReference>
<dbReference type="Ensembl" id="ENSSPUT00000007533.1">
    <property type="protein sequence ID" value="ENSSPUP00000007069.1"/>
    <property type="gene ID" value="ENSSPUG00000005474.1"/>
</dbReference>
<organism evidence="11 12">
    <name type="scientific">Sphenodon punctatus</name>
    <name type="common">Tuatara</name>
    <name type="synonym">Hatteria punctata</name>
    <dbReference type="NCBI Taxonomy" id="8508"/>
    <lineage>
        <taxon>Eukaryota</taxon>
        <taxon>Metazoa</taxon>
        <taxon>Chordata</taxon>
        <taxon>Craniata</taxon>
        <taxon>Vertebrata</taxon>
        <taxon>Euteleostomi</taxon>
        <taxon>Lepidosauria</taxon>
        <taxon>Sphenodontia</taxon>
        <taxon>Sphenodontidae</taxon>
        <taxon>Sphenodon</taxon>
    </lineage>
</organism>
<dbReference type="InterPro" id="IPR026742">
    <property type="entry name" value="Centrosomal_kizuma"/>
</dbReference>
<comment type="similarity">
    <text evidence="3">Belongs to the kizuna family.</text>
</comment>
<reference evidence="11" key="1">
    <citation type="submission" date="2025-08" db="UniProtKB">
        <authorList>
            <consortium name="Ensembl"/>
        </authorList>
    </citation>
    <scope>IDENTIFICATION</scope>
</reference>
<feature type="region of interest" description="Disordered" evidence="10">
    <location>
        <begin position="155"/>
        <end position="217"/>
    </location>
</feature>
<accession>A0A8D0GDK6</accession>